<sequence length="3034" mass="356985">MKDLPSSSKLKKNVSKKKKSTVPDGYEARIKDIKKRLESDKDYLNTPPKKHYPSGCHATRFTAYGGIVKREDWDKAEIYGTEDELVDDLDAEMKYLDAWENNHRLQTDQAPVELEDDLDAEMKYLDTWENNRKLQTDQDSVFEGYEHSCERFDDALTHIIKPKQRETEPVSFRKASKDTFPNESSKRPQHLDAVDDGSEFLDGVLSIAPDNLLSSTSKKNVSKTSNKRSKSPQKQSSNQKTMPRRNNLKQAEINTIPPKTKHSNPMVLGLISPSKQTQTEFSTFHDVGTSYKNQPHTSGLSVSNNFGGITEDMESFAQSLEDLDEAIYLNSLTRKHSHQRHFHDESMGSYLPNQKNKSQSHNLAFSSKNTSVSKELIKTSDHNLKAEPSPRSLVRSRREDLDFVAIESKNNIPENVNNSGKFRISVCSHLMDEQRHSDMKSESQHFSQTKSIDRVNHKDKPQAGGIRKRLFHSEFMEESSASRRDPSKTFDSESGKYFKSPRLTDGTDIFATSLEEQSKLRSSGEVSRTKRLSITENNTLSPRNEETLFNISTDFADKRLKQSNLYLEDSLEKYSPRLGIMHDNHIFDLESSRVKKYGSRLMNTSHRNSPNATTDDAGPMSLKDLESMDDKVAVSTVKQQCNQTLRNKTSPRESIREQEEKSVHTCIPKLELDSSPREGCVSPVHSHSTSQASRNKLNEILSSSSKYTRHSPSPVVSGPKKTDCDSCHGGNSVTQNTLLQDIQDFRDNLYVSKYCNFNTDQSIFDTESCEDVSLDLSRIDDCSFGPWEVDSRSRREVEKLFIKRRNSKCIQSHSSPTKQSKKQNRTDDSYRPSHHSARTCSKPSDVSSKSIHTKSQESPKRSHPKVNSVQQNNVFSKSIHTKSQESPSKSNPKKNSPQQDGAVNLDHVQKMRDDVLIRLRHSDNIEHLLDIEHSTRYKRSAGDEKDVHPSNRLLKEMSNTPESSQLKTSKTKIPYKDVAKNTQRDVLSKIMKQSAPITRPVQVNSLNIHQSVMNLKNGENRDTEGPLSKQQSKYSDASVAFELQKCSRNLAKSSQRHSVSPTSRKKTSESDNDFLDFEERGRKLDEISGILSHSLNKQSNTQRDSLIKPVDVKFGQVYKRTRTSKKCDGSEKPFKKVIKGIRLDNGVTNTRYRFNPNSLSVKNQEFDIKASRKHLSDALDVVRVNNVNFNSSPLPERLQDDETESNGDVEDMQWLSTALGEKYQNRHGYKTSTVPDGREKENRMELSSGSDSDVPQKLTMSDLYTPVTQLITDEIDEKPIRKVHPVSEDEQLPMETVFKNLMNKNKLENGLSTSNKLESGNVNGSFIKDTKLTNGFVNKMPHDQLTTPTKVSTDLSHPCRSSTPFNSVDVILSHLNNSDSINLLQRLYQADDKTRDELMIKAEYFKRWQRKIHDVKHDRLIYGLTRARIRDICLNNLVKKYFTDWRNKTEELTAERKADVLYRQHMLKKGLDGFKWAIYRSQHYHDIMKSRTQNILLNKLFIKWRTRAYNQRQNRLEVHFIGWHDYTEEQKRARSFCQNLKFKLIRKSFTKWIHRYSLKLKENKADRFARQSMLSHSLIVWKMFSNSSRIKKQRNKQADDLYKRNLEKKILEKMIISYQQIQKAKLFHRVQVLSCAITNWQEAAVISYKEQETNLKISLHHWKTKTTKCFFYLWKEAWKTKQAVRMDKLFTERSFFLTWKKVWLTRLEKQKEIKICLSSQKLSRHFGAWKNLVRSQKEKREKLTCHIEGVLLQVRLNDWYHYTRYKINLRSKCESFRRKSDDTLQRECFIIWLEKYLKHVSEEQARQLWSDTCLRKSVEKWKLNCRNTRLNNLLVETEPDRELALVKAMFEKWQMAKAKMDQEKLEAAEVRKQLQKSKMQRTFQIWKTAMMQIIKIQPMIKAQHTSLLKQCFQSWHSLVEHKVKCYENQNELVKERQRKVFSMWKRQYEICQLEKQIKKVRMEKLTHVCLTEWRNIIKRKQIADKFHKDYLQRCLFEYWKSRTTTQIHDRIQAIKEQENNASLKKYYFNLWFNNIHREKRKEEDKIVTIQQQQSYSRVRNTFYTWKHQLHITLIARVYQRSLMVKQQRKILQAWCDTTNYSLQDAVTQFSLRLGLPVQDTDQTSSMSDMSFDRYSIRSGDSVTSCGDKTLIDSPRSCSTQITCTSLNRLFAGLAGERSLDLHKLDLDNQSLLSGIESAIYDEREAKIQRLQELVRMFVVRFSNWPVSIVFDQWKEFAIRQRELKEYAHQVEELSQSVKLKLAFRAWKKQFYGMEKAKNYRNKVVMSSVVTTLKDYQKNRQTKKQLSALALHHHMITVMKKVFPVWADKTKEKQHKEHILHLWTTATVEEQTLFPIEKSFTLKLNKRSLQLCFSIWLVKFQFSRKIQKAYNLGILRRTLTEWKNWAQDSQERKRKCEHFQRKHIQLQMFNLWRIKLQQKQEVEDRYQTAWTNYLGLIFSKWRQWARGNHHDKDIGNQLITRSNVNRLQYSFKYWHSLTIKSTQVREAHSRYVAKRTLHGWQEVSQEKKAERKTILQFQVQCYTALVKRLFKTWKEKYQCRLNQHEEKAKNIQDRALDIGRKWHQKAMKSRGVLFSIELQKRKLESYFSKWKSANQRVIHLNNELDKYIGERNNDLVSRMLDEWKSRMLLNHVDRIHAAKLQVTMFTEWHLWATGVKERRIRALALKKALEERSLHLYFKLWKGKTQVNQSVQQRYNTRLQIKMLHSWHIHAQKKKTLQANYILMVAKVRRNTISKTFHILRNRFDYCQGLNEIASRIQIERKQASQRQSLLIWHNKLDHIMSQRCYGKFLAWRVARQWRNFVCSKKAQRQKEADQEELAIKHYNNLLCKMVFEIMKTERCVTQQKERHKERLVNKYGRLWKWKVDLSYTAKFVRNERLVKKFWLNWRVEYSERKAATKVQSFYKRQLLAQVFTSWRNLKKKTNKSSIPVPVSTNSITTYNNGYDSTRDCVSPVYTKINPKDMYGIYSYTSYNKQQPPVIPSKSVNSSINCLTKSNIRKIISRPDRLNSKIPSSLK</sequence>
<feature type="compositionally biased region" description="Basic and acidic residues" evidence="2">
    <location>
        <begin position="471"/>
        <end position="496"/>
    </location>
</feature>
<feature type="compositionally biased region" description="Polar residues" evidence="2">
    <location>
        <begin position="685"/>
        <end position="706"/>
    </location>
</feature>
<keyword evidence="1" id="KW-0175">Coiled coil</keyword>
<keyword evidence="5" id="KW-1185">Reference proteome</keyword>
<reference evidence="4 5" key="1">
    <citation type="submission" date="2024-01" db="EMBL/GenBank/DDBJ databases">
        <title>The genome of the rayed Mediterranean limpet Patella caerulea (Linnaeus, 1758).</title>
        <authorList>
            <person name="Anh-Thu Weber A."/>
            <person name="Halstead-Nussloch G."/>
        </authorList>
    </citation>
    <scope>NUCLEOTIDE SEQUENCE [LARGE SCALE GENOMIC DNA]</scope>
    <source>
        <strain evidence="4">AATW-2023a</strain>
        <tissue evidence="4">Whole specimen</tissue>
    </source>
</reference>
<dbReference type="InterPro" id="IPR052270">
    <property type="entry name" value="CACF_protein"/>
</dbReference>
<feature type="compositionally biased region" description="Low complexity" evidence="2">
    <location>
        <begin position="215"/>
        <end position="224"/>
    </location>
</feature>
<feature type="region of interest" description="Disordered" evidence="2">
    <location>
        <begin position="1050"/>
        <end position="1074"/>
    </location>
</feature>
<feature type="region of interest" description="Disordered" evidence="2">
    <location>
        <begin position="1"/>
        <end position="26"/>
    </location>
</feature>
<feature type="region of interest" description="Disordered" evidence="2">
    <location>
        <begin position="160"/>
        <end position="194"/>
    </location>
</feature>
<feature type="compositionally biased region" description="Polar residues" evidence="2">
    <location>
        <begin position="808"/>
        <end position="818"/>
    </location>
</feature>
<feature type="region of interest" description="Disordered" evidence="2">
    <location>
        <begin position="215"/>
        <end position="266"/>
    </location>
</feature>
<feature type="region of interest" description="Disordered" evidence="2">
    <location>
        <begin position="643"/>
        <end position="723"/>
    </location>
</feature>
<evidence type="ECO:0000259" key="3">
    <source>
        <dbReference type="Pfam" id="PF08457"/>
    </source>
</evidence>
<accession>A0AAN8PE21</accession>
<dbReference type="Pfam" id="PF08457">
    <property type="entry name" value="Sfi1"/>
    <property type="match status" value="1"/>
</dbReference>
<feature type="compositionally biased region" description="Polar residues" evidence="2">
    <location>
        <begin position="602"/>
        <end position="614"/>
    </location>
</feature>
<feature type="compositionally biased region" description="Basic residues" evidence="2">
    <location>
        <begin position="9"/>
        <end position="20"/>
    </location>
</feature>
<feature type="compositionally biased region" description="Basic and acidic residues" evidence="2">
    <location>
        <begin position="650"/>
        <end position="663"/>
    </location>
</feature>
<feature type="compositionally biased region" description="Basic and acidic residues" evidence="2">
    <location>
        <begin position="184"/>
        <end position="193"/>
    </location>
</feature>
<feature type="domain" description="Sfi1 spindle body" evidence="3">
    <location>
        <begin position="2488"/>
        <end position="2659"/>
    </location>
</feature>
<feature type="region of interest" description="Disordered" evidence="2">
    <location>
        <begin position="1227"/>
        <end position="1257"/>
    </location>
</feature>
<dbReference type="PANTHER" id="PTHR22028">
    <property type="entry name" value="SFI1 SPINDLE BODY DOMAIN-CONTAINING PROTEIN-RELATED"/>
    <property type="match status" value="1"/>
</dbReference>
<feature type="compositionally biased region" description="Polar residues" evidence="2">
    <location>
        <begin position="838"/>
        <end position="850"/>
    </location>
</feature>
<evidence type="ECO:0000256" key="2">
    <source>
        <dbReference type="SAM" id="MobiDB-lite"/>
    </source>
</evidence>
<organism evidence="4 5">
    <name type="scientific">Patella caerulea</name>
    <name type="common">Rayed Mediterranean limpet</name>
    <dbReference type="NCBI Taxonomy" id="87958"/>
    <lineage>
        <taxon>Eukaryota</taxon>
        <taxon>Metazoa</taxon>
        <taxon>Spiralia</taxon>
        <taxon>Lophotrochozoa</taxon>
        <taxon>Mollusca</taxon>
        <taxon>Gastropoda</taxon>
        <taxon>Patellogastropoda</taxon>
        <taxon>Patelloidea</taxon>
        <taxon>Patellidae</taxon>
        <taxon>Patella</taxon>
    </lineage>
</organism>
<feature type="region of interest" description="Disordered" evidence="2">
    <location>
        <begin position="434"/>
        <end position="497"/>
    </location>
</feature>
<feature type="region of interest" description="Disordered" evidence="2">
    <location>
        <begin position="938"/>
        <end position="971"/>
    </location>
</feature>
<feature type="compositionally biased region" description="Low complexity" evidence="2">
    <location>
        <begin position="884"/>
        <end position="899"/>
    </location>
</feature>
<comment type="caution">
    <text evidence="4">The sequence shown here is derived from an EMBL/GenBank/DDBJ whole genome shotgun (WGS) entry which is preliminary data.</text>
</comment>
<dbReference type="InterPro" id="IPR013665">
    <property type="entry name" value="Sfi1_dom"/>
</dbReference>
<feature type="region of interest" description="Disordered" evidence="2">
    <location>
        <begin position="807"/>
        <end position="902"/>
    </location>
</feature>
<dbReference type="Proteomes" id="UP001347796">
    <property type="component" value="Unassembled WGS sequence"/>
</dbReference>
<evidence type="ECO:0000313" key="4">
    <source>
        <dbReference type="EMBL" id="KAK6176847.1"/>
    </source>
</evidence>
<protein>
    <recommendedName>
        <fullName evidence="3">Sfi1 spindle body domain-containing protein</fullName>
    </recommendedName>
</protein>
<feature type="compositionally biased region" description="Basic and acidic residues" evidence="2">
    <location>
        <begin position="938"/>
        <end position="955"/>
    </location>
</feature>
<dbReference type="GO" id="GO:0019902">
    <property type="term" value="F:phosphatase binding"/>
    <property type="evidence" value="ECO:0007669"/>
    <property type="project" value="TreeGrafter"/>
</dbReference>
<name>A0AAN8PE21_PATCE</name>
<dbReference type="EMBL" id="JAZGQO010000010">
    <property type="protein sequence ID" value="KAK6176847.1"/>
    <property type="molecule type" value="Genomic_DNA"/>
</dbReference>
<feature type="region of interest" description="Disordered" evidence="2">
    <location>
        <begin position="602"/>
        <end position="621"/>
    </location>
</feature>
<feature type="compositionally biased region" description="Basic and acidic residues" evidence="2">
    <location>
        <begin position="451"/>
        <end position="461"/>
    </location>
</feature>
<feature type="region of interest" description="Disordered" evidence="2">
    <location>
        <begin position="1015"/>
        <end position="1034"/>
    </location>
</feature>
<dbReference type="PANTHER" id="PTHR22028:SF9">
    <property type="entry name" value="SFI1 SPINDLE BODY DOMAIN-CONTAINING PROTEIN"/>
    <property type="match status" value="1"/>
</dbReference>
<feature type="compositionally biased region" description="Polar residues" evidence="2">
    <location>
        <begin position="957"/>
        <end position="968"/>
    </location>
</feature>
<feature type="compositionally biased region" description="Basic and acidic residues" evidence="2">
    <location>
        <begin position="434"/>
        <end position="443"/>
    </location>
</feature>
<gene>
    <name evidence="4" type="ORF">SNE40_015071</name>
</gene>
<evidence type="ECO:0000313" key="5">
    <source>
        <dbReference type="Proteomes" id="UP001347796"/>
    </source>
</evidence>
<proteinExistence type="predicted"/>
<feature type="coiled-coil region" evidence="1">
    <location>
        <begin position="2553"/>
        <end position="2580"/>
    </location>
</feature>
<feature type="compositionally biased region" description="Polar residues" evidence="2">
    <location>
        <begin position="1050"/>
        <end position="1062"/>
    </location>
</feature>
<evidence type="ECO:0000256" key="1">
    <source>
        <dbReference type="SAM" id="Coils"/>
    </source>
</evidence>
<feature type="compositionally biased region" description="Polar residues" evidence="2">
    <location>
        <begin position="865"/>
        <end position="878"/>
    </location>
</feature>